<evidence type="ECO:0000256" key="7">
    <source>
        <dbReference type="ARBA" id="ARBA00022833"/>
    </source>
</evidence>
<evidence type="ECO:0000256" key="9">
    <source>
        <dbReference type="ARBA" id="ARBA00023136"/>
    </source>
</evidence>
<keyword evidence="13" id="KW-0732">Signal</keyword>
<evidence type="ECO:0000256" key="2">
    <source>
        <dbReference type="ARBA" id="ARBA00004167"/>
    </source>
</evidence>
<comment type="caution">
    <text evidence="15">The sequence shown here is derived from an EMBL/GenBank/DDBJ whole genome shotgun (WGS) entry which is preliminary data.</text>
</comment>
<dbReference type="InterPro" id="IPR003137">
    <property type="entry name" value="PA_domain"/>
</dbReference>
<dbReference type="GO" id="GO:0008270">
    <property type="term" value="F:zinc ion binding"/>
    <property type="evidence" value="ECO:0007669"/>
    <property type="project" value="UniProtKB-KW"/>
</dbReference>
<dbReference type="GO" id="GO:0061630">
    <property type="term" value="F:ubiquitin protein ligase activity"/>
    <property type="evidence" value="ECO:0007669"/>
    <property type="project" value="UniProtKB-EC"/>
</dbReference>
<comment type="catalytic activity">
    <reaction evidence="1">
        <text>S-ubiquitinyl-[E2 ubiquitin-conjugating enzyme]-L-cysteine + [acceptor protein]-L-lysine = [E2 ubiquitin-conjugating enzyme]-L-cysteine + N(6)-ubiquitinyl-[acceptor protein]-L-lysine.</text>
        <dbReference type="EC" id="2.3.2.27"/>
    </reaction>
</comment>
<dbReference type="InterPro" id="IPR013083">
    <property type="entry name" value="Znf_RING/FYVE/PHD"/>
</dbReference>
<gene>
    <name evidence="15" type="ORF">EDB92DRAFT_1791681</name>
</gene>
<dbReference type="Pfam" id="PF13639">
    <property type="entry name" value="zf-RING_2"/>
    <property type="match status" value="1"/>
</dbReference>
<dbReference type="AlphaFoldDB" id="A0AAD4LSZ3"/>
<keyword evidence="16" id="KW-1185">Reference proteome</keyword>
<dbReference type="InterPro" id="IPR046450">
    <property type="entry name" value="PA_dom_sf"/>
</dbReference>
<evidence type="ECO:0000256" key="12">
    <source>
        <dbReference type="SAM" id="Phobius"/>
    </source>
</evidence>
<keyword evidence="8 12" id="KW-1133">Transmembrane helix</keyword>
<accession>A0AAD4LSZ3</accession>
<dbReference type="Gene3D" id="3.50.30.30">
    <property type="match status" value="1"/>
</dbReference>
<evidence type="ECO:0000259" key="14">
    <source>
        <dbReference type="PROSITE" id="PS50089"/>
    </source>
</evidence>
<feature type="region of interest" description="Disordered" evidence="11">
    <location>
        <begin position="309"/>
        <end position="328"/>
    </location>
</feature>
<feature type="chain" id="PRO_5041928343" description="RING-type E3 ubiquitin transferase" evidence="13">
    <location>
        <begin position="18"/>
        <end position="434"/>
    </location>
</feature>
<dbReference type="PROSITE" id="PS51257">
    <property type="entry name" value="PROKAR_LIPOPROTEIN"/>
    <property type="match status" value="1"/>
</dbReference>
<evidence type="ECO:0000256" key="13">
    <source>
        <dbReference type="SAM" id="SignalP"/>
    </source>
</evidence>
<dbReference type="FunFam" id="3.30.40.10:FF:000388">
    <property type="entry name" value="Putative RING zinc finger domain superfamily protein"/>
    <property type="match status" value="1"/>
</dbReference>
<dbReference type="GO" id="GO:0016020">
    <property type="term" value="C:membrane"/>
    <property type="evidence" value="ECO:0007669"/>
    <property type="project" value="UniProtKB-SubCell"/>
</dbReference>
<dbReference type="SUPFAM" id="SSF57850">
    <property type="entry name" value="RING/U-box"/>
    <property type="match status" value="1"/>
</dbReference>
<organism evidence="15 16">
    <name type="scientific">Lactarius akahatsu</name>
    <dbReference type="NCBI Taxonomy" id="416441"/>
    <lineage>
        <taxon>Eukaryota</taxon>
        <taxon>Fungi</taxon>
        <taxon>Dikarya</taxon>
        <taxon>Basidiomycota</taxon>
        <taxon>Agaricomycotina</taxon>
        <taxon>Agaricomycetes</taxon>
        <taxon>Russulales</taxon>
        <taxon>Russulaceae</taxon>
        <taxon>Lactarius</taxon>
    </lineage>
</organism>
<feature type="transmembrane region" description="Helical" evidence="12">
    <location>
        <begin position="226"/>
        <end position="250"/>
    </location>
</feature>
<dbReference type="SMART" id="SM00184">
    <property type="entry name" value="RING"/>
    <property type="match status" value="1"/>
</dbReference>
<dbReference type="InterPro" id="IPR051653">
    <property type="entry name" value="E3_ligase_sorting_rcpt"/>
</dbReference>
<sequence length="434" mass="47553">MSRLGILILTLALQVHANSSTLSCSWFNKMSTAVQGFQDQSWLWGWAWGPDSTVSVVDRSPPVIFPSRPAGFGAEISDVLLGYVIPLNSFTVSCSNTTATSDVDSPNLGCPPLCSIDPDIPQRLEPWIALVQRGACQFVSKAREAQRLGAKAIVVGGEDPDISGKPDTLVNMFSPEDASDVTIAATYIKYSSYAELYSLISTSNTSQAGLKTVSLLIRSEFSAWQWYSPILTFLTILFIPSSLTFLTLVIHRIRAAHAAQRERAPEDVVKNLPWRVWTGSGWEKHEGVTPGRPDQSQSTVPSTRLDGIDVELGVSPPTNPTTSTHLDDEEDPVWFNTQVECAICLDEFAKGDKVRVLPCKHIFHLDEIDEWLIQLKKLCPICKADVTRPPRLAHPDPNSAPSRELAPLEDSPPSPPFVPFGANSITSRRYCGPG</sequence>
<feature type="signal peptide" evidence="13">
    <location>
        <begin position="1"/>
        <end position="17"/>
    </location>
</feature>
<comment type="subcellular location">
    <subcellularLocation>
        <location evidence="2">Membrane</location>
        <topology evidence="2">Single-pass membrane protein</topology>
    </subcellularLocation>
</comment>
<dbReference type="EC" id="2.3.2.27" evidence="3"/>
<dbReference type="InterPro" id="IPR001841">
    <property type="entry name" value="Znf_RING"/>
</dbReference>
<dbReference type="PANTHER" id="PTHR47168">
    <property type="entry name" value="RING ZINC FINGER DOMAIN SUPERFAMILY PROTEIN-RELATED"/>
    <property type="match status" value="1"/>
</dbReference>
<evidence type="ECO:0000313" key="15">
    <source>
        <dbReference type="EMBL" id="KAH8998453.1"/>
    </source>
</evidence>
<evidence type="ECO:0000313" key="16">
    <source>
        <dbReference type="Proteomes" id="UP001201163"/>
    </source>
</evidence>
<evidence type="ECO:0000256" key="11">
    <source>
        <dbReference type="SAM" id="MobiDB-lite"/>
    </source>
</evidence>
<keyword evidence="4 12" id="KW-0812">Transmembrane</keyword>
<evidence type="ECO:0000256" key="10">
    <source>
        <dbReference type="PROSITE-ProRule" id="PRU00175"/>
    </source>
</evidence>
<dbReference type="EMBL" id="JAKELL010000005">
    <property type="protein sequence ID" value="KAH8998453.1"/>
    <property type="molecule type" value="Genomic_DNA"/>
</dbReference>
<feature type="domain" description="RING-type" evidence="14">
    <location>
        <begin position="341"/>
        <end position="383"/>
    </location>
</feature>
<keyword evidence="7" id="KW-0862">Zinc</keyword>
<proteinExistence type="predicted"/>
<evidence type="ECO:0000256" key="1">
    <source>
        <dbReference type="ARBA" id="ARBA00000900"/>
    </source>
</evidence>
<evidence type="ECO:0000256" key="4">
    <source>
        <dbReference type="ARBA" id="ARBA00022692"/>
    </source>
</evidence>
<dbReference type="SUPFAM" id="SSF52025">
    <property type="entry name" value="PA domain"/>
    <property type="match status" value="1"/>
</dbReference>
<evidence type="ECO:0000256" key="8">
    <source>
        <dbReference type="ARBA" id="ARBA00022989"/>
    </source>
</evidence>
<keyword evidence="5" id="KW-0479">Metal-binding</keyword>
<feature type="region of interest" description="Disordered" evidence="11">
    <location>
        <begin position="389"/>
        <end position="434"/>
    </location>
</feature>
<evidence type="ECO:0000256" key="3">
    <source>
        <dbReference type="ARBA" id="ARBA00012483"/>
    </source>
</evidence>
<evidence type="ECO:0000256" key="5">
    <source>
        <dbReference type="ARBA" id="ARBA00022723"/>
    </source>
</evidence>
<dbReference type="PANTHER" id="PTHR47168:SF1">
    <property type="entry name" value="OS02G0798600 PROTEIN"/>
    <property type="match status" value="1"/>
</dbReference>
<evidence type="ECO:0000256" key="6">
    <source>
        <dbReference type="ARBA" id="ARBA00022771"/>
    </source>
</evidence>
<reference evidence="15" key="1">
    <citation type="submission" date="2022-01" db="EMBL/GenBank/DDBJ databases">
        <title>Comparative genomics reveals a dynamic genome evolution in the ectomycorrhizal milk-cap (Lactarius) mushrooms.</title>
        <authorList>
            <consortium name="DOE Joint Genome Institute"/>
            <person name="Lebreton A."/>
            <person name="Tang N."/>
            <person name="Kuo A."/>
            <person name="LaButti K."/>
            <person name="Drula E."/>
            <person name="Barry K."/>
            <person name="Clum A."/>
            <person name="Lipzen A."/>
            <person name="Mousain D."/>
            <person name="Ng V."/>
            <person name="Wang R."/>
            <person name="Wang X."/>
            <person name="Dai Y."/>
            <person name="Henrissat B."/>
            <person name="Grigoriev I.V."/>
            <person name="Guerin-Laguette A."/>
            <person name="Yu F."/>
            <person name="Martin F.M."/>
        </authorList>
    </citation>
    <scope>NUCLEOTIDE SEQUENCE</scope>
    <source>
        <strain evidence="15">QP</strain>
    </source>
</reference>
<dbReference type="Proteomes" id="UP001201163">
    <property type="component" value="Unassembled WGS sequence"/>
</dbReference>
<dbReference type="PROSITE" id="PS50089">
    <property type="entry name" value="ZF_RING_2"/>
    <property type="match status" value="1"/>
</dbReference>
<keyword evidence="6 10" id="KW-0863">Zinc-finger</keyword>
<dbReference type="Gene3D" id="3.30.40.10">
    <property type="entry name" value="Zinc/RING finger domain, C3HC4 (zinc finger)"/>
    <property type="match status" value="1"/>
</dbReference>
<protein>
    <recommendedName>
        <fullName evidence="3">RING-type E3 ubiquitin transferase</fullName>
        <ecNumber evidence="3">2.3.2.27</ecNumber>
    </recommendedName>
</protein>
<keyword evidence="9 12" id="KW-0472">Membrane</keyword>
<name>A0AAD4LSZ3_9AGAM</name>
<dbReference type="Pfam" id="PF02225">
    <property type="entry name" value="PA"/>
    <property type="match status" value="1"/>
</dbReference>